<dbReference type="InterPro" id="IPR024079">
    <property type="entry name" value="MetalloPept_cat_dom_sf"/>
</dbReference>
<protein>
    <recommendedName>
        <fullName evidence="2">Peptidase M12B domain-containing protein</fullName>
    </recommendedName>
</protein>
<feature type="domain" description="Peptidase M12B" evidence="2">
    <location>
        <begin position="235"/>
        <end position="396"/>
    </location>
</feature>
<dbReference type="Gene3D" id="3.40.390.10">
    <property type="entry name" value="Collagenase (Catalytic Domain)"/>
    <property type="match status" value="1"/>
</dbReference>
<evidence type="ECO:0000256" key="1">
    <source>
        <dbReference type="PROSITE-ProRule" id="PRU00276"/>
    </source>
</evidence>
<dbReference type="InterPro" id="IPR001590">
    <property type="entry name" value="Peptidase_M12B"/>
</dbReference>
<dbReference type="EMBL" id="JBJQND010000010">
    <property type="protein sequence ID" value="KAL3865280.1"/>
    <property type="molecule type" value="Genomic_DNA"/>
</dbReference>
<sequence length="396" mass="45754">MLICVESGSNNLETVWLKDVTTSFRTGKRTHDNLDLPDELTFHLTSKSNVLNLNLKRNRAIDPNAEVYIVRTMEDGEPLLDKMLSLEKENLAYYQDRNNGAFLTVKCVKKSNGQCERVINGNVRIGDKDYDIRLAEDDVISRNVFQVPDRRGTQYVLREQSDSERFASNERITDAIDVNVEDVEQELKDLRSHFPLEQDNRNHFLLSKSRNDESFYNRNTIGESSYRKPRKDFVSLVEAHAVQANVVHEIEIETSRRIREYFSHIVNGVNMRYRSITDSGIEISVTLRSVLIFKKENDIALKDSLVLSRNGKTYVEIDKYLDSIGKRDSKFGHNAIHDHAMLFTRHNLYEVSIENLRIGGKAELYGICIPGRRISVFEIHDYYDTVHTATHELGHK</sequence>
<dbReference type="PANTHER" id="PTHR11905:SF159">
    <property type="entry name" value="ADAM METALLOPROTEASE"/>
    <property type="match status" value="1"/>
</dbReference>
<gene>
    <name evidence="3" type="ORF">ACJMK2_006893</name>
</gene>
<name>A0ABD3VUL1_SINWO</name>
<evidence type="ECO:0000313" key="4">
    <source>
        <dbReference type="Proteomes" id="UP001634394"/>
    </source>
</evidence>
<comment type="caution">
    <text evidence="3">The sequence shown here is derived from an EMBL/GenBank/DDBJ whole genome shotgun (WGS) entry which is preliminary data.</text>
</comment>
<comment type="caution">
    <text evidence="1">Lacks conserved residue(s) required for the propagation of feature annotation.</text>
</comment>
<proteinExistence type="predicted"/>
<accession>A0ABD3VUL1</accession>
<organism evidence="3 4">
    <name type="scientific">Sinanodonta woodiana</name>
    <name type="common">Chinese pond mussel</name>
    <name type="synonym">Anodonta woodiana</name>
    <dbReference type="NCBI Taxonomy" id="1069815"/>
    <lineage>
        <taxon>Eukaryota</taxon>
        <taxon>Metazoa</taxon>
        <taxon>Spiralia</taxon>
        <taxon>Lophotrochozoa</taxon>
        <taxon>Mollusca</taxon>
        <taxon>Bivalvia</taxon>
        <taxon>Autobranchia</taxon>
        <taxon>Heteroconchia</taxon>
        <taxon>Palaeoheterodonta</taxon>
        <taxon>Unionida</taxon>
        <taxon>Unionoidea</taxon>
        <taxon>Unionidae</taxon>
        <taxon>Unioninae</taxon>
        <taxon>Sinanodonta</taxon>
    </lineage>
</organism>
<evidence type="ECO:0000313" key="3">
    <source>
        <dbReference type="EMBL" id="KAL3865280.1"/>
    </source>
</evidence>
<dbReference type="PROSITE" id="PS50215">
    <property type="entry name" value="ADAM_MEPRO"/>
    <property type="match status" value="1"/>
</dbReference>
<dbReference type="SUPFAM" id="SSF55486">
    <property type="entry name" value="Metalloproteases ('zincins'), catalytic domain"/>
    <property type="match status" value="1"/>
</dbReference>
<dbReference type="Proteomes" id="UP001634394">
    <property type="component" value="Unassembled WGS sequence"/>
</dbReference>
<reference evidence="3 4" key="1">
    <citation type="submission" date="2024-11" db="EMBL/GenBank/DDBJ databases">
        <title>Chromosome-level genome assembly of the freshwater bivalve Anodonta woodiana.</title>
        <authorList>
            <person name="Chen X."/>
        </authorList>
    </citation>
    <scope>NUCLEOTIDE SEQUENCE [LARGE SCALE GENOMIC DNA]</scope>
    <source>
        <strain evidence="3">MN2024</strain>
        <tissue evidence="3">Gills</tissue>
    </source>
</reference>
<dbReference type="PANTHER" id="PTHR11905">
    <property type="entry name" value="ADAM A DISINTEGRIN AND METALLOPROTEASE DOMAIN"/>
    <property type="match status" value="1"/>
</dbReference>
<feature type="active site" evidence="1">
    <location>
        <position position="392"/>
    </location>
</feature>
<evidence type="ECO:0000259" key="2">
    <source>
        <dbReference type="PROSITE" id="PS50215"/>
    </source>
</evidence>
<keyword evidence="4" id="KW-1185">Reference proteome</keyword>
<dbReference type="AlphaFoldDB" id="A0ABD3VUL1"/>